<protein>
    <submittedName>
        <fullName evidence="10">Legume-like lectin family-domain-containing protein</fullName>
    </submittedName>
</protein>
<dbReference type="GO" id="GO:0005537">
    <property type="term" value="F:D-mannose binding"/>
    <property type="evidence" value="ECO:0007669"/>
    <property type="project" value="TreeGrafter"/>
</dbReference>
<feature type="signal peptide" evidence="8">
    <location>
        <begin position="1"/>
        <end position="22"/>
    </location>
</feature>
<dbReference type="GO" id="GO:0006888">
    <property type="term" value="P:endoplasmic reticulum to Golgi vesicle-mediated transport"/>
    <property type="evidence" value="ECO:0007669"/>
    <property type="project" value="TreeGrafter"/>
</dbReference>
<feature type="domain" description="L-type lectin-like" evidence="9">
    <location>
        <begin position="44"/>
        <end position="262"/>
    </location>
</feature>
<dbReference type="OMA" id="ATMRMVY"/>
<dbReference type="PANTHER" id="PTHR12223:SF28">
    <property type="entry name" value="LECTIN, MANNOSE BINDING 1 LIKE"/>
    <property type="match status" value="1"/>
</dbReference>
<accession>A0A1X2HAU5</accession>
<dbReference type="Gene3D" id="2.60.120.200">
    <property type="match status" value="1"/>
</dbReference>
<dbReference type="STRING" id="13706.A0A1X2HAU5"/>
<evidence type="ECO:0000259" key="9">
    <source>
        <dbReference type="PROSITE" id="PS51328"/>
    </source>
</evidence>
<keyword evidence="11" id="KW-1185">Reference proteome</keyword>
<feature type="coiled-coil region" evidence="6">
    <location>
        <begin position="290"/>
        <end position="317"/>
    </location>
</feature>
<dbReference type="SUPFAM" id="SSF49899">
    <property type="entry name" value="Concanavalin A-like lectins/glucanases"/>
    <property type="match status" value="1"/>
</dbReference>
<comment type="subcellular location">
    <subcellularLocation>
        <location evidence="1">Membrane</location>
        <topology evidence="1">Single-pass type I membrane protein</topology>
    </subcellularLocation>
</comment>
<evidence type="ECO:0000256" key="7">
    <source>
        <dbReference type="SAM" id="MobiDB-lite"/>
    </source>
</evidence>
<dbReference type="GO" id="GO:0030134">
    <property type="term" value="C:COPII-coated ER to Golgi transport vesicle"/>
    <property type="evidence" value="ECO:0007669"/>
    <property type="project" value="TreeGrafter"/>
</dbReference>
<feature type="chain" id="PRO_5012462520" evidence="8">
    <location>
        <begin position="23"/>
        <end position="382"/>
    </location>
</feature>
<keyword evidence="4" id="KW-1133">Transmembrane helix</keyword>
<name>A0A1X2HAU5_SYNRA</name>
<dbReference type="GO" id="GO:0000139">
    <property type="term" value="C:Golgi membrane"/>
    <property type="evidence" value="ECO:0007669"/>
    <property type="project" value="TreeGrafter"/>
</dbReference>
<feature type="region of interest" description="Disordered" evidence="7">
    <location>
        <begin position="362"/>
        <end position="382"/>
    </location>
</feature>
<dbReference type="EMBL" id="MCGN01000006">
    <property type="protein sequence ID" value="ORY95796.1"/>
    <property type="molecule type" value="Genomic_DNA"/>
</dbReference>
<evidence type="ECO:0000256" key="4">
    <source>
        <dbReference type="ARBA" id="ARBA00022989"/>
    </source>
</evidence>
<keyword evidence="5" id="KW-0472">Membrane</keyword>
<dbReference type="PANTHER" id="PTHR12223">
    <property type="entry name" value="VESICULAR MANNOSE-BINDING LECTIN"/>
    <property type="match status" value="1"/>
</dbReference>
<gene>
    <name evidence="10" type="ORF">BCR43DRAFT_506237</name>
</gene>
<dbReference type="AlphaFoldDB" id="A0A1X2HAU5"/>
<dbReference type="GO" id="GO:0005789">
    <property type="term" value="C:endoplasmic reticulum membrane"/>
    <property type="evidence" value="ECO:0007669"/>
    <property type="project" value="TreeGrafter"/>
</dbReference>
<dbReference type="InterPro" id="IPR051136">
    <property type="entry name" value="Intracellular_Lectin-GPT"/>
</dbReference>
<evidence type="ECO:0000256" key="1">
    <source>
        <dbReference type="ARBA" id="ARBA00004479"/>
    </source>
</evidence>
<dbReference type="InParanoid" id="A0A1X2HAU5"/>
<dbReference type="OrthoDB" id="10265193at2759"/>
<organism evidence="10 11">
    <name type="scientific">Syncephalastrum racemosum</name>
    <name type="common">Filamentous fungus</name>
    <dbReference type="NCBI Taxonomy" id="13706"/>
    <lineage>
        <taxon>Eukaryota</taxon>
        <taxon>Fungi</taxon>
        <taxon>Fungi incertae sedis</taxon>
        <taxon>Mucoromycota</taxon>
        <taxon>Mucoromycotina</taxon>
        <taxon>Mucoromycetes</taxon>
        <taxon>Mucorales</taxon>
        <taxon>Syncephalastraceae</taxon>
        <taxon>Syncephalastrum</taxon>
    </lineage>
</organism>
<comment type="caution">
    <text evidence="10">The sequence shown here is derived from an EMBL/GenBank/DDBJ whole genome shotgun (WGS) entry which is preliminary data.</text>
</comment>
<keyword evidence="6" id="KW-0175">Coiled coil</keyword>
<evidence type="ECO:0000313" key="11">
    <source>
        <dbReference type="Proteomes" id="UP000242180"/>
    </source>
</evidence>
<dbReference type="Pfam" id="PF03388">
    <property type="entry name" value="Lectin_leg-like"/>
    <property type="match status" value="1"/>
</dbReference>
<feature type="compositionally biased region" description="Polar residues" evidence="7">
    <location>
        <begin position="366"/>
        <end position="376"/>
    </location>
</feature>
<dbReference type="InterPro" id="IPR005052">
    <property type="entry name" value="Lectin_leg"/>
</dbReference>
<dbReference type="InterPro" id="IPR013320">
    <property type="entry name" value="ConA-like_dom_sf"/>
</dbReference>
<evidence type="ECO:0000256" key="8">
    <source>
        <dbReference type="SAM" id="SignalP"/>
    </source>
</evidence>
<evidence type="ECO:0000256" key="6">
    <source>
        <dbReference type="SAM" id="Coils"/>
    </source>
</evidence>
<evidence type="ECO:0000256" key="3">
    <source>
        <dbReference type="ARBA" id="ARBA00022729"/>
    </source>
</evidence>
<keyword evidence="3 8" id="KW-0732">Signal</keyword>
<keyword evidence="2" id="KW-0812">Transmembrane</keyword>
<sequence length="382" mass="42293">MKLHAISALLLVAGYCTTPSQAGWFGSSNDQPDATAHAGQAPPAKFDYKQSFKKPYLYNGTVPFWSSGGDVIMAKDFIRLAPSVPGSRGWLWSDQPNPYEEWMVHVAFRVTGSHMHGGRGLAFWYTKEQKPDGPIFGGGDQWDGLAIWLDSANPQSNTPTTMALLNDGTTAFAGRVDPKKFIMGQCSINYRNTGNMDAHLSIKYKANTLTVMLDPTGEGKDYRTCLQKSGINLPTGYHFGISAASSNPADDHDITSFQTFQLDPPAKVQKTKRPLEEEKIAQGQEFKELTEEQKKKIEEAEYEVRRMREEAEGETVKDETSATLAAVYDTQRRIMEDLQIMQMQVEAIGAPSPDQLLKGNFEAKAPNQQQPIVTSGDNKEIS</sequence>
<dbReference type="PROSITE" id="PS51328">
    <property type="entry name" value="L_LECTIN_LIKE"/>
    <property type="match status" value="1"/>
</dbReference>
<evidence type="ECO:0000313" key="10">
    <source>
        <dbReference type="EMBL" id="ORY95796.1"/>
    </source>
</evidence>
<keyword evidence="10" id="KW-0430">Lectin</keyword>
<dbReference type="Proteomes" id="UP000242180">
    <property type="component" value="Unassembled WGS sequence"/>
</dbReference>
<dbReference type="GO" id="GO:0005793">
    <property type="term" value="C:endoplasmic reticulum-Golgi intermediate compartment"/>
    <property type="evidence" value="ECO:0007669"/>
    <property type="project" value="TreeGrafter"/>
</dbReference>
<evidence type="ECO:0000256" key="5">
    <source>
        <dbReference type="ARBA" id="ARBA00023136"/>
    </source>
</evidence>
<evidence type="ECO:0000256" key="2">
    <source>
        <dbReference type="ARBA" id="ARBA00022692"/>
    </source>
</evidence>
<reference evidence="10 11" key="1">
    <citation type="submission" date="2016-07" db="EMBL/GenBank/DDBJ databases">
        <title>Pervasive Adenine N6-methylation of Active Genes in Fungi.</title>
        <authorList>
            <consortium name="DOE Joint Genome Institute"/>
            <person name="Mondo S.J."/>
            <person name="Dannebaum R.O."/>
            <person name="Kuo R.C."/>
            <person name="Labutti K."/>
            <person name="Haridas S."/>
            <person name="Kuo A."/>
            <person name="Salamov A."/>
            <person name="Ahrendt S.R."/>
            <person name="Lipzen A."/>
            <person name="Sullivan W."/>
            <person name="Andreopoulos W.B."/>
            <person name="Clum A."/>
            <person name="Lindquist E."/>
            <person name="Daum C."/>
            <person name="Ramamoorthy G.K."/>
            <person name="Gryganskyi A."/>
            <person name="Culley D."/>
            <person name="Magnuson J.K."/>
            <person name="James T.Y."/>
            <person name="O'Malley M.A."/>
            <person name="Stajich J.E."/>
            <person name="Spatafora J.W."/>
            <person name="Visel A."/>
            <person name="Grigoriev I.V."/>
        </authorList>
    </citation>
    <scope>NUCLEOTIDE SEQUENCE [LARGE SCALE GENOMIC DNA]</scope>
    <source>
        <strain evidence="10 11">NRRL 2496</strain>
    </source>
</reference>
<proteinExistence type="predicted"/>